<evidence type="ECO:0000313" key="2">
    <source>
        <dbReference type="Proteomes" id="UP000054485"/>
    </source>
</evidence>
<evidence type="ECO:0000313" key="1">
    <source>
        <dbReference type="EMBL" id="KIK32694.1"/>
    </source>
</evidence>
<accession>A0A0D0A388</accession>
<dbReference type="AlphaFoldDB" id="A0A0D0A388"/>
<dbReference type="HOGENOM" id="CLU_2361118_0_0_1"/>
<organism evidence="1 2">
    <name type="scientific">Suillus luteus UH-Slu-Lm8-n1</name>
    <dbReference type="NCBI Taxonomy" id="930992"/>
    <lineage>
        <taxon>Eukaryota</taxon>
        <taxon>Fungi</taxon>
        <taxon>Dikarya</taxon>
        <taxon>Basidiomycota</taxon>
        <taxon>Agaricomycotina</taxon>
        <taxon>Agaricomycetes</taxon>
        <taxon>Agaricomycetidae</taxon>
        <taxon>Boletales</taxon>
        <taxon>Suillineae</taxon>
        <taxon>Suillaceae</taxon>
        <taxon>Suillus</taxon>
    </lineage>
</organism>
<dbReference type="Proteomes" id="UP000054485">
    <property type="component" value="Unassembled WGS sequence"/>
</dbReference>
<gene>
    <name evidence="1" type="ORF">CY34DRAFT_814119</name>
</gene>
<sequence>MKQEHLDANKTDTFRNICELLECTCTIEVFVPLLPDEGSDNRKEAITVRGVRVCRCRLDVRGGIERNEVSADDATRARTALSFPTEDAFMSGGPGL</sequence>
<reference evidence="1 2" key="1">
    <citation type="submission" date="2014-04" db="EMBL/GenBank/DDBJ databases">
        <authorList>
            <consortium name="DOE Joint Genome Institute"/>
            <person name="Kuo A."/>
            <person name="Ruytinx J."/>
            <person name="Rineau F."/>
            <person name="Colpaert J."/>
            <person name="Kohler A."/>
            <person name="Nagy L.G."/>
            <person name="Floudas D."/>
            <person name="Copeland A."/>
            <person name="Barry K.W."/>
            <person name="Cichocki N."/>
            <person name="Veneault-Fourrey C."/>
            <person name="LaButti K."/>
            <person name="Lindquist E.A."/>
            <person name="Lipzen A."/>
            <person name="Lundell T."/>
            <person name="Morin E."/>
            <person name="Murat C."/>
            <person name="Sun H."/>
            <person name="Tunlid A."/>
            <person name="Henrissat B."/>
            <person name="Grigoriev I.V."/>
            <person name="Hibbett D.S."/>
            <person name="Martin F."/>
            <person name="Nordberg H.P."/>
            <person name="Cantor M.N."/>
            <person name="Hua S.X."/>
        </authorList>
    </citation>
    <scope>NUCLEOTIDE SEQUENCE [LARGE SCALE GENOMIC DNA]</scope>
    <source>
        <strain evidence="1 2">UH-Slu-Lm8-n1</strain>
    </source>
</reference>
<reference evidence="2" key="2">
    <citation type="submission" date="2015-01" db="EMBL/GenBank/DDBJ databases">
        <title>Evolutionary Origins and Diversification of the Mycorrhizal Mutualists.</title>
        <authorList>
            <consortium name="DOE Joint Genome Institute"/>
            <consortium name="Mycorrhizal Genomics Consortium"/>
            <person name="Kohler A."/>
            <person name="Kuo A."/>
            <person name="Nagy L.G."/>
            <person name="Floudas D."/>
            <person name="Copeland A."/>
            <person name="Barry K.W."/>
            <person name="Cichocki N."/>
            <person name="Veneault-Fourrey C."/>
            <person name="LaButti K."/>
            <person name="Lindquist E.A."/>
            <person name="Lipzen A."/>
            <person name="Lundell T."/>
            <person name="Morin E."/>
            <person name="Murat C."/>
            <person name="Riley R."/>
            <person name="Ohm R."/>
            <person name="Sun H."/>
            <person name="Tunlid A."/>
            <person name="Henrissat B."/>
            <person name="Grigoriev I.V."/>
            <person name="Hibbett D.S."/>
            <person name="Martin F."/>
        </authorList>
    </citation>
    <scope>NUCLEOTIDE SEQUENCE [LARGE SCALE GENOMIC DNA]</scope>
    <source>
        <strain evidence="2">UH-Slu-Lm8-n1</strain>
    </source>
</reference>
<name>A0A0D0A388_9AGAM</name>
<dbReference type="OrthoDB" id="10651119at2759"/>
<protein>
    <submittedName>
        <fullName evidence="1">Uncharacterized protein</fullName>
    </submittedName>
</protein>
<keyword evidence="2" id="KW-1185">Reference proteome</keyword>
<proteinExistence type="predicted"/>
<dbReference type="EMBL" id="KN836145">
    <property type="protein sequence ID" value="KIK32694.1"/>
    <property type="molecule type" value="Genomic_DNA"/>
</dbReference>
<dbReference type="InParanoid" id="A0A0D0A388"/>